<sequence>MAKRFKLRICRVIATTLQSCRSKDPSTLPQDPVPSFPPLSKFSTLHLSLPHHQSHRVSSAFISVDDGPAGPQPPQFNWQKEEKWHTVDKIHQQPSPRFKICSSSASCDADSDVDDLTFAHPSPPLHSSAEKNRTRRKKKKKNLPSRLRMSTSSADSGWFSSEGGRASDVIDEEEIESLVSSSLSLSPESSAEKLQPIRETPPFTTNSPQRRSKRKSVSKRTKRGAVIPPPPTAVAEEGETPARLSVFKKLIPCTVDGKVKESFAIVKRSEDPYEDFKSSMMDMVVEKQMFEEKDLEQLLQCFLSLNSRNYHGIIVEAFSEIWETIFTADRRPVSSLVSLESSS</sequence>
<feature type="region of interest" description="Disordered" evidence="7">
    <location>
        <begin position="115"/>
        <end position="164"/>
    </location>
</feature>
<keyword evidence="2 6" id="KW-0678">Repressor</keyword>
<keyword evidence="4 6" id="KW-0804">Transcription</keyword>
<keyword evidence="3 6" id="KW-0805">Transcription regulation</keyword>
<feature type="region of interest" description="Disordered" evidence="7">
    <location>
        <begin position="180"/>
        <end position="237"/>
    </location>
</feature>
<evidence type="ECO:0000313" key="10">
    <source>
        <dbReference type="Proteomes" id="UP001293254"/>
    </source>
</evidence>
<organism evidence="9 10">
    <name type="scientific">Sesamum alatum</name>
    <dbReference type="NCBI Taxonomy" id="300844"/>
    <lineage>
        <taxon>Eukaryota</taxon>
        <taxon>Viridiplantae</taxon>
        <taxon>Streptophyta</taxon>
        <taxon>Embryophyta</taxon>
        <taxon>Tracheophyta</taxon>
        <taxon>Spermatophyta</taxon>
        <taxon>Magnoliopsida</taxon>
        <taxon>eudicotyledons</taxon>
        <taxon>Gunneridae</taxon>
        <taxon>Pentapetalae</taxon>
        <taxon>asterids</taxon>
        <taxon>lamiids</taxon>
        <taxon>Lamiales</taxon>
        <taxon>Pedaliaceae</taxon>
        <taxon>Sesamum</taxon>
    </lineage>
</organism>
<evidence type="ECO:0000256" key="1">
    <source>
        <dbReference type="ARBA" id="ARBA00004123"/>
    </source>
</evidence>
<dbReference type="InterPro" id="IPR006458">
    <property type="entry name" value="Ovate_C"/>
</dbReference>
<evidence type="ECO:0000256" key="4">
    <source>
        <dbReference type="ARBA" id="ARBA00023163"/>
    </source>
</evidence>
<protein>
    <recommendedName>
        <fullName evidence="6">Transcription repressor</fullName>
    </recommendedName>
    <alternativeName>
        <fullName evidence="6">Ovate family protein</fullName>
    </alternativeName>
</protein>
<reference evidence="9" key="2">
    <citation type="journal article" date="2024" name="Plant">
        <title>Genomic evolution and insights into agronomic trait innovations of Sesamum species.</title>
        <authorList>
            <person name="Miao H."/>
            <person name="Wang L."/>
            <person name="Qu L."/>
            <person name="Liu H."/>
            <person name="Sun Y."/>
            <person name="Le M."/>
            <person name="Wang Q."/>
            <person name="Wei S."/>
            <person name="Zheng Y."/>
            <person name="Lin W."/>
            <person name="Duan Y."/>
            <person name="Cao H."/>
            <person name="Xiong S."/>
            <person name="Wang X."/>
            <person name="Wei L."/>
            <person name="Li C."/>
            <person name="Ma Q."/>
            <person name="Ju M."/>
            <person name="Zhao R."/>
            <person name="Li G."/>
            <person name="Mu C."/>
            <person name="Tian Q."/>
            <person name="Mei H."/>
            <person name="Zhang T."/>
            <person name="Gao T."/>
            <person name="Zhang H."/>
        </authorList>
    </citation>
    <scope>NUCLEOTIDE SEQUENCE</scope>
    <source>
        <strain evidence="9">3651</strain>
    </source>
</reference>
<dbReference type="PANTHER" id="PTHR33057:SF224">
    <property type="entry name" value="TRANSCRIPTION REPRESSOR"/>
    <property type="match status" value="1"/>
</dbReference>
<evidence type="ECO:0000256" key="3">
    <source>
        <dbReference type="ARBA" id="ARBA00023015"/>
    </source>
</evidence>
<dbReference type="GO" id="GO:0045892">
    <property type="term" value="P:negative regulation of DNA-templated transcription"/>
    <property type="evidence" value="ECO:0007669"/>
    <property type="project" value="UniProtKB-UniRule"/>
</dbReference>
<dbReference type="PANTHER" id="PTHR33057">
    <property type="entry name" value="TRANSCRIPTION REPRESSOR OFP7-RELATED"/>
    <property type="match status" value="1"/>
</dbReference>
<evidence type="ECO:0000259" key="8">
    <source>
        <dbReference type="PROSITE" id="PS51754"/>
    </source>
</evidence>
<comment type="function">
    <text evidence="6">Transcriptional repressor that regulates multiple aspects of plant growth and development.</text>
</comment>
<dbReference type="Proteomes" id="UP001293254">
    <property type="component" value="Unassembled WGS sequence"/>
</dbReference>
<dbReference type="NCBIfam" id="TIGR01568">
    <property type="entry name" value="A_thal_3678"/>
    <property type="match status" value="1"/>
</dbReference>
<evidence type="ECO:0000256" key="7">
    <source>
        <dbReference type="SAM" id="MobiDB-lite"/>
    </source>
</evidence>
<dbReference type="EMBL" id="JACGWO010000005">
    <property type="protein sequence ID" value="KAK4426841.1"/>
    <property type="molecule type" value="Genomic_DNA"/>
</dbReference>
<reference evidence="9" key="1">
    <citation type="submission" date="2020-06" db="EMBL/GenBank/DDBJ databases">
        <authorList>
            <person name="Li T."/>
            <person name="Hu X."/>
            <person name="Zhang T."/>
            <person name="Song X."/>
            <person name="Zhang H."/>
            <person name="Dai N."/>
            <person name="Sheng W."/>
            <person name="Hou X."/>
            <person name="Wei L."/>
        </authorList>
    </citation>
    <scope>NUCLEOTIDE SEQUENCE</scope>
    <source>
        <strain evidence="9">3651</strain>
        <tissue evidence="9">Leaf</tissue>
    </source>
</reference>
<dbReference type="InterPro" id="IPR038933">
    <property type="entry name" value="Ovate"/>
</dbReference>
<dbReference type="PROSITE" id="PS51754">
    <property type="entry name" value="OVATE"/>
    <property type="match status" value="1"/>
</dbReference>
<evidence type="ECO:0000256" key="6">
    <source>
        <dbReference type="RuleBase" id="RU367028"/>
    </source>
</evidence>
<comment type="subcellular location">
    <subcellularLocation>
        <location evidence="1 6">Nucleus</location>
    </subcellularLocation>
</comment>
<evidence type="ECO:0000256" key="5">
    <source>
        <dbReference type="ARBA" id="ARBA00023242"/>
    </source>
</evidence>
<feature type="compositionally biased region" description="Basic residues" evidence="7">
    <location>
        <begin position="210"/>
        <end position="223"/>
    </location>
</feature>
<feature type="domain" description="OVATE" evidence="8">
    <location>
        <begin position="265"/>
        <end position="324"/>
    </location>
</feature>
<feature type="compositionally biased region" description="Polar residues" evidence="7">
    <location>
        <begin position="148"/>
        <end position="159"/>
    </location>
</feature>
<gene>
    <name evidence="9" type="ORF">Salat_1452800</name>
</gene>
<comment type="caution">
    <text evidence="9">The sequence shown here is derived from an EMBL/GenBank/DDBJ whole genome shotgun (WGS) entry which is preliminary data.</text>
</comment>
<keyword evidence="10" id="KW-1185">Reference proteome</keyword>
<proteinExistence type="predicted"/>
<dbReference type="AlphaFoldDB" id="A0AAE1YBM4"/>
<feature type="compositionally biased region" description="Basic residues" evidence="7">
    <location>
        <begin position="133"/>
        <end position="143"/>
    </location>
</feature>
<name>A0AAE1YBM4_9LAMI</name>
<feature type="compositionally biased region" description="Low complexity" evidence="7">
    <location>
        <begin position="180"/>
        <end position="189"/>
    </location>
</feature>
<dbReference type="GO" id="GO:0005634">
    <property type="term" value="C:nucleus"/>
    <property type="evidence" value="ECO:0007669"/>
    <property type="project" value="UniProtKB-SubCell"/>
</dbReference>
<evidence type="ECO:0000313" key="9">
    <source>
        <dbReference type="EMBL" id="KAK4426841.1"/>
    </source>
</evidence>
<keyword evidence="5 6" id="KW-0539">Nucleus</keyword>
<evidence type="ECO:0000256" key="2">
    <source>
        <dbReference type="ARBA" id="ARBA00022491"/>
    </source>
</evidence>
<dbReference type="Pfam" id="PF04844">
    <property type="entry name" value="Ovate"/>
    <property type="match status" value="1"/>
</dbReference>
<accession>A0AAE1YBM4</accession>